<name>A0A820H2B4_9BILA</name>
<keyword evidence="2" id="KW-1185">Reference proteome</keyword>
<dbReference type="Proteomes" id="UP000663873">
    <property type="component" value="Unassembled WGS sequence"/>
</dbReference>
<proteinExistence type="predicted"/>
<comment type="caution">
    <text evidence="1">The sequence shown here is derived from an EMBL/GenBank/DDBJ whole genome shotgun (WGS) entry which is preliminary data.</text>
</comment>
<evidence type="ECO:0000313" key="1">
    <source>
        <dbReference type="EMBL" id="CAF4285965.1"/>
    </source>
</evidence>
<accession>A0A820H2B4</accession>
<organism evidence="1 2">
    <name type="scientific">Rotaria socialis</name>
    <dbReference type="NCBI Taxonomy" id="392032"/>
    <lineage>
        <taxon>Eukaryota</taxon>
        <taxon>Metazoa</taxon>
        <taxon>Spiralia</taxon>
        <taxon>Gnathifera</taxon>
        <taxon>Rotifera</taxon>
        <taxon>Eurotatoria</taxon>
        <taxon>Bdelloidea</taxon>
        <taxon>Philodinida</taxon>
        <taxon>Philodinidae</taxon>
        <taxon>Rotaria</taxon>
    </lineage>
</organism>
<evidence type="ECO:0000313" key="2">
    <source>
        <dbReference type="Proteomes" id="UP000663873"/>
    </source>
</evidence>
<dbReference type="EMBL" id="CAJOBP010001457">
    <property type="protein sequence ID" value="CAF4285965.1"/>
    <property type="molecule type" value="Genomic_DNA"/>
</dbReference>
<protein>
    <submittedName>
        <fullName evidence="1">Uncharacterized protein</fullName>
    </submittedName>
</protein>
<sequence length="113" mass="12859">MKRILLATNYPNLFALGLYDIEIETALSLVIDCSDLLDKWRPLAFQSVTKLSIDYDVWTSSLVRFPCEIQTPIDTIKLPLSISNTIQNKNVILVYSGSFSPIHLNHLEVMDFV</sequence>
<dbReference type="AlphaFoldDB" id="A0A820H2B4"/>
<reference evidence="1" key="1">
    <citation type="submission" date="2021-02" db="EMBL/GenBank/DDBJ databases">
        <authorList>
            <person name="Nowell W R."/>
        </authorList>
    </citation>
    <scope>NUCLEOTIDE SEQUENCE</scope>
</reference>
<gene>
    <name evidence="1" type="ORF">UJA718_LOCUS11700</name>
</gene>